<dbReference type="EMBL" id="CAJHJT010000034">
    <property type="protein sequence ID" value="CAD7005905.1"/>
    <property type="molecule type" value="Genomic_DNA"/>
</dbReference>
<comment type="caution">
    <text evidence="3">The sequence shown here is derived from an EMBL/GenBank/DDBJ whole genome shotgun (WGS) entry which is preliminary data.</text>
</comment>
<feature type="chain" id="PRO_5032733877" evidence="2">
    <location>
        <begin position="24"/>
        <end position="86"/>
    </location>
</feature>
<evidence type="ECO:0000313" key="3">
    <source>
        <dbReference type="EMBL" id="CAD7005905.1"/>
    </source>
</evidence>
<gene>
    <name evidence="3" type="ORF">CCAP1982_LOCUS14245</name>
</gene>
<feature type="region of interest" description="Disordered" evidence="1">
    <location>
        <begin position="22"/>
        <end position="58"/>
    </location>
</feature>
<accession>A0A811V655</accession>
<sequence>MRSLILIALLCTVLAAMLHSTDAQKPHKAEMPGMPGSSGFTTRARRAAQGGGGGGAGGGAGAGAGMGFGMGANMGAGGQAGGGGQG</sequence>
<name>A0A811V655_CERCA</name>
<evidence type="ECO:0000313" key="4">
    <source>
        <dbReference type="Proteomes" id="UP000606786"/>
    </source>
</evidence>
<feature type="signal peptide" evidence="2">
    <location>
        <begin position="1"/>
        <end position="23"/>
    </location>
</feature>
<organism evidence="3 4">
    <name type="scientific">Ceratitis capitata</name>
    <name type="common">Mediterranean fruit fly</name>
    <name type="synonym">Tephritis capitata</name>
    <dbReference type="NCBI Taxonomy" id="7213"/>
    <lineage>
        <taxon>Eukaryota</taxon>
        <taxon>Metazoa</taxon>
        <taxon>Ecdysozoa</taxon>
        <taxon>Arthropoda</taxon>
        <taxon>Hexapoda</taxon>
        <taxon>Insecta</taxon>
        <taxon>Pterygota</taxon>
        <taxon>Neoptera</taxon>
        <taxon>Endopterygota</taxon>
        <taxon>Diptera</taxon>
        <taxon>Brachycera</taxon>
        <taxon>Muscomorpha</taxon>
        <taxon>Tephritoidea</taxon>
        <taxon>Tephritidae</taxon>
        <taxon>Ceratitis</taxon>
        <taxon>Ceratitis</taxon>
    </lineage>
</organism>
<keyword evidence="2" id="KW-0732">Signal</keyword>
<keyword evidence="4" id="KW-1185">Reference proteome</keyword>
<dbReference type="KEGG" id="ccat:105664658"/>
<reference evidence="3" key="1">
    <citation type="submission" date="2020-11" db="EMBL/GenBank/DDBJ databases">
        <authorList>
            <person name="Whitehead M."/>
        </authorList>
    </citation>
    <scope>NUCLEOTIDE SEQUENCE</scope>
    <source>
        <strain evidence="3">EGII</strain>
    </source>
</reference>
<proteinExistence type="predicted"/>
<dbReference type="Proteomes" id="UP000606786">
    <property type="component" value="Unassembled WGS sequence"/>
</dbReference>
<protein>
    <submittedName>
        <fullName evidence="3">(Mediterranean fruit fly) hypothetical protein</fullName>
    </submittedName>
</protein>
<feature type="compositionally biased region" description="Gly residues" evidence="1">
    <location>
        <begin position="49"/>
        <end position="58"/>
    </location>
</feature>
<dbReference type="AlphaFoldDB" id="A0A811V655"/>
<evidence type="ECO:0000256" key="1">
    <source>
        <dbReference type="SAM" id="MobiDB-lite"/>
    </source>
</evidence>
<evidence type="ECO:0000256" key="2">
    <source>
        <dbReference type="SAM" id="SignalP"/>
    </source>
</evidence>